<name>A0A931E8G7_9BACT</name>
<gene>
    <name evidence="1" type="ORF">I5907_12455</name>
</gene>
<accession>A0A931E8G7</accession>
<dbReference type="Proteomes" id="UP000628448">
    <property type="component" value="Unassembled WGS sequence"/>
</dbReference>
<comment type="caution">
    <text evidence="1">The sequence shown here is derived from an EMBL/GenBank/DDBJ whole genome shotgun (WGS) entry which is preliminary data.</text>
</comment>
<organism evidence="1 2">
    <name type="scientific">Panacibacter microcysteis</name>
    <dbReference type="NCBI Taxonomy" id="2793269"/>
    <lineage>
        <taxon>Bacteria</taxon>
        <taxon>Pseudomonadati</taxon>
        <taxon>Bacteroidota</taxon>
        <taxon>Chitinophagia</taxon>
        <taxon>Chitinophagales</taxon>
        <taxon>Chitinophagaceae</taxon>
        <taxon>Panacibacter</taxon>
    </lineage>
</organism>
<dbReference type="RefSeq" id="WP_196991149.1">
    <property type="nucleotide sequence ID" value="NZ_JADWYR010000002.1"/>
</dbReference>
<dbReference type="AlphaFoldDB" id="A0A931E8G7"/>
<sequence length="52" mass="6179">MYKAKAAELSAAFKELIFILEQYYKSVKEKRKSQQKNYCTHVKRQPLPIMIS</sequence>
<proteinExistence type="predicted"/>
<dbReference type="EMBL" id="JADWYR010000002">
    <property type="protein sequence ID" value="MBG9377048.1"/>
    <property type="molecule type" value="Genomic_DNA"/>
</dbReference>
<protein>
    <submittedName>
        <fullName evidence="1">Uncharacterized protein</fullName>
    </submittedName>
</protein>
<evidence type="ECO:0000313" key="1">
    <source>
        <dbReference type="EMBL" id="MBG9377048.1"/>
    </source>
</evidence>
<keyword evidence="2" id="KW-1185">Reference proteome</keyword>
<reference evidence="1" key="1">
    <citation type="submission" date="2020-11" db="EMBL/GenBank/DDBJ databases">
        <title>Bacterial whole genome sequence for Panacibacter sp. DH6.</title>
        <authorList>
            <person name="Le V."/>
            <person name="Ko S."/>
            <person name="Ahn C.-Y."/>
            <person name="Oh H.-M."/>
        </authorList>
    </citation>
    <scope>NUCLEOTIDE SEQUENCE</scope>
    <source>
        <strain evidence="1">DH6</strain>
    </source>
</reference>
<evidence type="ECO:0000313" key="2">
    <source>
        <dbReference type="Proteomes" id="UP000628448"/>
    </source>
</evidence>